<proteinExistence type="predicted"/>
<dbReference type="AlphaFoldDB" id="A0A0M4E4D2"/>
<dbReference type="OMA" id="EDEFQRC"/>
<dbReference type="Proteomes" id="UP000494163">
    <property type="component" value="Chromosome 2L"/>
</dbReference>
<gene>
    <name evidence="1" type="ORF">Dbus_chr2Lg781</name>
</gene>
<dbReference type="SMR" id="A0A0M4E4D2"/>
<name>A0A0M4E4D2_DROBS</name>
<evidence type="ECO:0000313" key="1">
    <source>
        <dbReference type="EMBL" id="ALC38696.1"/>
    </source>
</evidence>
<dbReference type="EMBL" id="CP012523">
    <property type="protein sequence ID" value="ALC38696.1"/>
    <property type="molecule type" value="Genomic_DNA"/>
</dbReference>
<protein>
    <submittedName>
        <fullName evidence="1">CG14071</fullName>
    </submittedName>
</protein>
<reference evidence="1 2" key="1">
    <citation type="submission" date="2015-08" db="EMBL/GenBank/DDBJ databases">
        <title>Ancestral chromatin configuration constrains chromatin evolution on differentiating sex chromosomes in Drosophila.</title>
        <authorList>
            <person name="Zhou Q."/>
            <person name="Bachtrog D."/>
        </authorList>
    </citation>
    <scope>NUCLEOTIDE SEQUENCE [LARGE SCALE GENOMIC DNA]</scope>
    <source>
        <tissue evidence="1">Whole larvae</tissue>
    </source>
</reference>
<evidence type="ECO:0000313" key="2">
    <source>
        <dbReference type="Proteomes" id="UP000494163"/>
    </source>
</evidence>
<sequence length="144" mass="16610">MASMPKVFVRQINAGVVLSRELSMKIFSYDAMSQEFSQLDNEICKIRKQQDDMENSLAEALAEDEYERCLNSSSQQLPQQYVPSEEEFYEIFKQHLSRIIEKLTAKYERKIYLELDMRKLKLCIEKGIVAANEETAAAEAAANN</sequence>
<organism evidence="1 2">
    <name type="scientific">Drosophila busckii</name>
    <name type="common">Fruit fly</name>
    <dbReference type="NCBI Taxonomy" id="30019"/>
    <lineage>
        <taxon>Eukaryota</taxon>
        <taxon>Metazoa</taxon>
        <taxon>Ecdysozoa</taxon>
        <taxon>Arthropoda</taxon>
        <taxon>Hexapoda</taxon>
        <taxon>Insecta</taxon>
        <taxon>Pterygota</taxon>
        <taxon>Neoptera</taxon>
        <taxon>Endopterygota</taxon>
        <taxon>Diptera</taxon>
        <taxon>Brachycera</taxon>
        <taxon>Muscomorpha</taxon>
        <taxon>Ephydroidea</taxon>
        <taxon>Drosophilidae</taxon>
        <taxon>Drosophila</taxon>
    </lineage>
</organism>
<dbReference type="OrthoDB" id="7883414at2759"/>
<keyword evidence="2" id="KW-1185">Reference proteome</keyword>
<accession>A0A0M4E4D2</accession>